<accession>A0A174TER5</accession>
<dbReference type="Proteomes" id="UP000260828">
    <property type="component" value="Unassembled WGS sequence"/>
</dbReference>
<proteinExistence type="inferred from homology"/>
<dbReference type="Proteomes" id="UP000196386">
    <property type="component" value="Unassembled WGS sequence"/>
</dbReference>
<comment type="function">
    <text evidence="8">Catalyzes the deamination of adenosine to inosine at the wobble position 34 of tRNA(Arg2).</text>
</comment>
<comment type="similarity">
    <text evidence="1">Belongs to the cytidine and deoxycytidylate deaminase family. ADAT2 subfamily.</text>
</comment>
<reference evidence="14" key="2">
    <citation type="submission" date="2017-04" db="EMBL/GenBank/DDBJ databases">
        <title>Function of individual gut microbiota members based on whole genome sequencing of pure cultures obtained from chicken caecum.</title>
        <authorList>
            <person name="Medvecky M."/>
            <person name="Cejkova D."/>
            <person name="Polansky O."/>
            <person name="Karasova D."/>
            <person name="Kubasova T."/>
            <person name="Cizek A."/>
            <person name="Rychlik I."/>
        </authorList>
    </citation>
    <scope>NUCLEOTIDE SEQUENCE [LARGE SCALE GENOMIC DNA]</scope>
    <source>
        <strain evidence="14">An175</strain>
    </source>
</reference>
<evidence type="ECO:0000256" key="1">
    <source>
        <dbReference type="ARBA" id="ARBA00010669"/>
    </source>
</evidence>
<dbReference type="EMBL" id="NFKP01000007">
    <property type="protein sequence ID" value="OUP69750.1"/>
    <property type="molecule type" value="Genomic_DNA"/>
</dbReference>
<dbReference type="FunFam" id="3.40.140.10:FF:000005">
    <property type="entry name" value="tRNA-specific adenosine deaminase"/>
    <property type="match status" value="1"/>
</dbReference>
<feature type="active site" description="Proton donor" evidence="8">
    <location>
        <position position="54"/>
    </location>
</feature>
<name>A0A174TER5_9FIRM</name>
<dbReference type="GeneID" id="72463632"/>
<dbReference type="GO" id="GO:0002100">
    <property type="term" value="P:tRNA wobble adenosine to inosine editing"/>
    <property type="evidence" value="ECO:0007669"/>
    <property type="project" value="UniProtKB-UniRule"/>
</dbReference>
<feature type="binding site" evidence="8">
    <location>
        <position position="85"/>
    </location>
    <ligand>
        <name>Zn(2+)</name>
        <dbReference type="ChEBI" id="CHEBI:29105"/>
        <note>catalytic</note>
    </ligand>
</feature>
<feature type="binding site" evidence="8">
    <location>
        <position position="82"/>
    </location>
    <ligand>
        <name>Zn(2+)</name>
        <dbReference type="ChEBI" id="CHEBI:29105"/>
        <note>catalytic</note>
    </ligand>
</feature>
<evidence type="ECO:0000313" key="13">
    <source>
        <dbReference type="Proteomes" id="UP000095765"/>
    </source>
</evidence>
<dbReference type="InterPro" id="IPR028883">
    <property type="entry name" value="tRNA_aden_deaminase"/>
</dbReference>
<dbReference type="Pfam" id="PF14437">
    <property type="entry name" value="MafB19-deam"/>
    <property type="match status" value="1"/>
</dbReference>
<comment type="subunit">
    <text evidence="2 8">Homodimer.</text>
</comment>
<evidence type="ECO:0000313" key="11">
    <source>
        <dbReference type="EMBL" id="OUP69750.1"/>
    </source>
</evidence>
<reference evidence="12 15" key="4">
    <citation type="submission" date="2018-08" db="EMBL/GenBank/DDBJ databases">
        <title>A genome reference for cultivated species of the human gut microbiota.</title>
        <authorList>
            <person name="Zou Y."/>
            <person name="Xue W."/>
            <person name="Luo G."/>
        </authorList>
    </citation>
    <scope>NUCLEOTIDE SEQUENCE [LARGE SCALE GENOMIC DNA]</scope>
    <source>
        <strain evidence="12 15">TF05-12AC</strain>
    </source>
</reference>
<organism evidence="10 13">
    <name type="scientific">Anaerotruncus colihominis</name>
    <dbReference type="NCBI Taxonomy" id="169435"/>
    <lineage>
        <taxon>Bacteria</taxon>
        <taxon>Bacillati</taxon>
        <taxon>Bacillota</taxon>
        <taxon>Clostridia</taxon>
        <taxon>Eubacteriales</taxon>
        <taxon>Oscillospiraceae</taxon>
        <taxon>Anaerotruncus</taxon>
    </lineage>
</organism>
<evidence type="ECO:0000256" key="3">
    <source>
        <dbReference type="ARBA" id="ARBA00022694"/>
    </source>
</evidence>
<keyword evidence="3 8" id="KW-0819">tRNA processing</keyword>
<keyword evidence="4 8" id="KW-0479">Metal-binding</keyword>
<evidence type="ECO:0000313" key="12">
    <source>
        <dbReference type="EMBL" id="RGE66327.1"/>
    </source>
</evidence>
<comment type="catalytic activity">
    <reaction evidence="7 8">
        <text>adenosine(34) in tRNA + H2O + H(+) = inosine(34) in tRNA + NH4(+)</text>
        <dbReference type="Rhea" id="RHEA:43168"/>
        <dbReference type="Rhea" id="RHEA-COMP:10373"/>
        <dbReference type="Rhea" id="RHEA-COMP:10374"/>
        <dbReference type="ChEBI" id="CHEBI:15377"/>
        <dbReference type="ChEBI" id="CHEBI:15378"/>
        <dbReference type="ChEBI" id="CHEBI:28938"/>
        <dbReference type="ChEBI" id="CHEBI:74411"/>
        <dbReference type="ChEBI" id="CHEBI:82852"/>
        <dbReference type="EC" id="3.5.4.33"/>
    </reaction>
</comment>
<evidence type="ECO:0000256" key="6">
    <source>
        <dbReference type="ARBA" id="ARBA00022833"/>
    </source>
</evidence>
<dbReference type="GO" id="GO:0052717">
    <property type="term" value="F:tRNA-specific adenosine-34 deaminase activity"/>
    <property type="evidence" value="ECO:0007669"/>
    <property type="project" value="UniProtKB-UniRule"/>
</dbReference>
<dbReference type="EMBL" id="QVME01000008">
    <property type="protein sequence ID" value="RGE66327.1"/>
    <property type="molecule type" value="Genomic_DNA"/>
</dbReference>
<dbReference type="CDD" id="cd01285">
    <property type="entry name" value="nucleoside_deaminase"/>
    <property type="match status" value="1"/>
</dbReference>
<evidence type="ECO:0000256" key="2">
    <source>
        <dbReference type="ARBA" id="ARBA00011738"/>
    </source>
</evidence>
<gene>
    <name evidence="8 10" type="primary">tadA</name>
    <name evidence="11" type="ORF">B5F11_07095</name>
    <name evidence="12" type="ORF">DXC40_13665</name>
    <name evidence="10" type="ORF">ERS852551_02987</name>
</gene>
<reference evidence="11" key="3">
    <citation type="journal article" date="2018" name="BMC Genomics">
        <title>Whole genome sequencing and function prediction of 133 gut anaerobes isolated from chicken caecum in pure cultures.</title>
        <authorList>
            <person name="Medvecky M."/>
            <person name="Cejkova D."/>
            <person name="Polansky O."/>
            <person name="Karasova D."/>
            <person name="Kubasova T."/>
            <person name="Cizek A."/>
            <person name="Rychlik I."/>
        </authorList>
    </citation>
    <scope>NUCLEOTIDE SEQUENCE</scope>
    <source>
        <strain evidence="11">An175</strain>
    </source>
</reference>
<evidence type="ECO:0000259" key="9">
    <source>
        <dbReference type="PROSITE" id="PS51747"/>
    </source>
</evidence>
<evidence type="ECO:0000256" key="5">
    <source>
        <dbReference type="ARBA" id="ARBA00022801"/>
    </source>
</evidence>
<dbReference type="AlphaFoldDB" id="A0A174TER5"/>
<dbReference type="InterPro" id="IPR002125">
    <property type="entry name" value="CMP_dCMP_dom"/>
</dbReference>
<evidence type="ECO:0000313" key="10">
    <source>
        <dbReference type="EMBL" id="CUQ06981.1"/>
    </source>
</evidence>
<evidence type="ECO:0000313" key="15">
    <source>
        <dbReference type="Proteomes" id="UP000260828"/>
    </source>
</evidence>
<sequence length="151" mass="16395">MNDNDFMGEALRLAGCAAERGEVPVGAVVVCDGQIVGTGFNRRETGKNALAHAELEAIDAACRRLGGWRLHRCELYVTLEPCPMCAGAIINARIRRLVFGARDPKSGCFGSVSDFNALAFNHKPQVVCGVRGEECAQILSAFFQKLRRGRQ</sequence>
<dbReference type="SUPFAM" id="SSF53927">
    <property type="entry name" value="Cytidine deaminase-like"/>
    <property type="match status" value="1"/>
</dbReference>
<dbReference type="Proteomes" id="UP000095765">
    <property type="component" value="Unassembled WGS sequence"/>
</dbReference>
<evidence type="ECO:0000256" key="4">
    <source>
        <dbReference type="ARBA" id="ARBA00022723"/>
    </source>
</evidence>
<dbReference type="OrthoDB" id="9802676at2"/>
<dbReference type="GO" id="GO:0008270">
    <property type="term" value="F:zinc ion binding"/>
    <property type="evidence" value="ECO:0007669"/>
    <property type="project" value="UniProtKB-UniRule"/>
</dbReference>
<dbReference type="PROSITE" id="PS51747">
    <property type="entry name" value="CYT_DCMP_DEAMINASES_2"/>
    <property type="match status" value="1"/>
</dbReference>
<dbReference type="PANTHER" id="PTHR11079">
    <property type="entry name" value="CYTOSINE DEAMINASE FAMILY MEMBER"/>
    <property type="match status" value="1"/>
</dbReference>
<keyword evidence="5 8" id="KW-0378">Hydrolase</keyword>
<comment type="cofactor">
    <cofactor evidence="8">
        <name>Zn(2+)</name>
        <dbReference type="ChEBI" id="CHEBI:29105"/>
    </cofactor>
    <text evidence="8">Binds 1 zinc ion per subunit.</text>
</comment>
<dbReference type="Gene3D" id="3.40.140.10">
    <property type="entry name" value="Cytidine Deaminase, domain 2"/>
    <property type="match status" value="1"/>
</dbReference>
<dbReference type="InterPro" id="IPR058535">
    <property type="entry name" value="MafB19-deam"/>
</dbReference>
<dbReference type="RefSeq" id="WP_006875450.1">
    <property type="nucleotide sequence ID" value="NZ_CABIWA010000015.1"/>
</dbReference>
<protein>
    <recommendedName>
        <fullName evidence="8">tRNA-specific adenosine deaminase</fullName>
        <ecNumber evidence="8">3.5.4.33</ecNumber>
    </recommendedName>
</protein>
<reference evidence="10 13" key="1">
    <citation type="submission" date="2015-09" db="EMBL/GenBank/DDBJ databases">
        <authorList>
            <consortium name="Pathogen Informatics"/>
        </authorList>
    </citation>
    <scope>NUCLEOTIDE SEQUENCE [LARGE SCALE GENOMIC DNA]</scope>
    <source>
        <strain evidence="10 13">2789STDY5834939</strain>
    </source>
</reference>
<evidence type="ECO:0000256" key="7">
    <source>
        <dbReference type="ARBA" id="ARBA00048045"/>
    </source>
</evidence>
<dbReference type="InterPro" id="IPR016192">
    <property type="entry name" value="APOBEC/CMP_deaminase_Zn-bd"/>
</dbReference>
<dbReference type="InterPro" id="IPR016193">
    <property type="entry name" value="Cytidine_deaminase-like"/>
</dbReference>
<feature type="binding site" evidence="8">
    <location>
        <position position="52"/>
    </location>
    <ligand>
        <name>Zn(2+)</name>
        <dbReference type="ChEBI" id="CHEBI:29105"/>
        <note>catalytic</note>
    </ligand>
</feature>
<dbReference type="EMBL" id="CZBE01000024">
    <property type="protein sequence ID" value="CUQ06981.1"/>
    <property type="molecule type" value="Genomic_DNA"/>
</dbReference>
<feature type="domain" description="CMP/dCMP-type deaminase" evidence="9">
    <location>
        <begin position="1"/>
        <end position="112"/>
    </location>
</feature>
<dbReference type="PROSITE" id="PS00903">
    <property type="entry name" value="CYT_DCMP_DEAMINASES_1"/>
    <property type="match status" value="1"/>
</dbReference>
<dbReference type="EC" id="3.5.4.33" evidence="8"/>
<dbReference type="HAMAP" id="MF_00972">
    <property type="entry name" value="tRNA_aden_deaminase"/>
    <property type="match status" value="1"/>
</dbReference>
<keyword evidence="6 8" id="KW-0862">Zinc</keyword>
<evidence type="ECO:0000256" key="8">
    <source>
        <dbReference type="HAMAP-Rule" id="MF_00972"/>
    </source>
</evidence>
<dbReference type="PANTHER" id="PTHR11079:SF202">
    <property type="entry name" value="TRNA-SPECIFIC ADENOSINE DEAMINASE"/>
    <property type="match status" value="1"/>
</dbReference>
<evidence type="ECO:0000313" key="14">
    <source>
        <dbReference type="Proteomes" id="UP000196386"/>
    </source>
</evidence>